<reference evidence="1" key="1">
    <citation type="journal article" date="2021" name="Environ. Microbiol.">
        <title>Gene family expansions and transcriptome signatures uncover fungal adaptations to wood decay.</title>
        <authorList>
            <person name="Hage H."/>
            <person name="Miyauchi S."/>
            <person name="Viragh M."/>
            <person name="Drula E."/>
            <person name="Min B."/>
            <person name="Chaduli D."/>
            <person name="Navarro D."/>
            <person name="Favel A."/>
            <person name="Norest M."/>
            <person name="Lesage-Meessen L."/>
            <person name="Balint B."/>
            <person name="Merenyi Z."/>
            <person name="de Eugenio L."/>
            <person name="Morin E."/>
            <person name="Martinez A.T."/>
            <person name="Baldrian P."/>
            <person name="Stursova M."/>
            <person name="Martinez M.J."/>
            <person name="Novotny C."/>
            <person name="Magnuson J.K."/>
            <person name="Spatafora J.W."/>
            <person name="Maurice S."/>
            <person name="Pangilinan J."/>
            <person name="Andreopoulos W."/>
            <person name="LaButti K."/>
            <person name="Hundley H."/>
            <person name="Na H."/>
            <person name="Kuo A."/>
            <person name="Barry K."/>
            <person name="Lipzen A."/>
            <person name="Henrissat B."/>
            <person name="Riley R."/>
            <person name="Ahrendt S."/>
            <person name="Nagy L.G."/>
            <person name="Grigoriev I.V."/>
            <person name="Martin F."/>
            <person name="Rosso M.N."/>
        </authorList>
    </citation>
    <scope>NUCLEOTIDE SEQUENCE</scope>
    <source>
        <strain evidence="1">CBS 384.51</strain>
    </source>
</reference>
<accession>A0ACB8U435</accession>
<keyword evidence="2" id="KW-1185">Reference proteome</keyword>
<comment type="caution">
    <text evidence="1">The sequence shown here is derived from an EMBL/GenBank/DDBJ whole genome shotgun (WGS) entry which is preliminary data.</text>
</comment>
<dbReference type="Proteomes" id="UP001055072">
    <property type="component" value="Unassembled WGS sequence"/>
</dbReference>
<evidence type="ECO:0000313" key="2">
    <source>
        <dbReference type="Proteomes" id="UP001055072"/>
    </source>
</evidence>
<dbReference type="EMBL" id="MU274912">
    <property type="protein sequence ID" value="KAI0088999.1"/>
    <property type="molecule type" value="Genomic_DNA"/>
</dbReference>
<gene>
    <name evidence="1" type="ORF">BDY19DRAFT_947218</name>
</gene>
<proteinExistence type="predicted"/>
<sequence>MQGTEFTLSERDEAGKETAVYVFNRNGKKLPTNIVHSTPLQYVSVTRLLRGIFLPVGFPNSVSDDYLRYQILNACQAFCSSLAGLLASRAVLEGHGVGNADASATDALLLTILQDIYSRLCTIISAYYLGTSLYPEAKTYRLLADILNDIALVLDSLSPHLSTLTFNLLRSPNFPFISLSLAHRPGPLRAIALCLSGVFRAICGVVAGGSKAALTLHFAQPVNDKERGDVGDLSAKDGSKETVLALFGMLCGSALMPYVTDAWTTYTLLATLLVAHILLNYAAVRGVVLRSLNRQRAGLLWSAYRRDPSNLLLLTPSSIAQKERIFSEPSELYDSSRLPERREVTGYCQVGAPLSSILLGTQSWFKFGPNDPAKWTDNLTSAQILTLLDTFSSENFIVWLSRDIHPKSNPLLHIILKEGHTSSDHLKAWTLATEFSSRIAHSPLKIGTHRHRFDDLLETLQSAKETVDELYPGFCEAIKKEGWDLGAAAGGFVTGLPTTVSIQSGVGEDKKSA</sequence>
<protein>
    <submittedName>
        <fullName evidence="1">Vitamin B6 photo-protection and homoeostasis-domain-containing protein</fullName>
    </submittedName>
</protein>
<evidence type="ECO:0000313" key="1">
    <source>
        <dbReference type="EMBL" id="KAI0088999.1"/>
    </source>
</evidence>
<name>A0ACB8U435_9APHY</name>
<organism evidence="1 2">
    <name type="scientific">Irpex rosettiformis</name>
    <dbReference type="NCBI Taxonomy" id="378272"/>
    <lineage>
        <taxon>Eukaryota</taxon>
        <taxon>Fungi</taxon>
        <taxon>Dikarya</taxon>
        <taxon>Basidiomycota</taxon>
        <taxon>Agaricomycotina</taxon>
        <taxon>Agaricomycetes</taxon>
        <taxon>Polyporales</taxon>
        <taxon>Irpicaceae</taxon>
        <taxon>Irpex</taxon>
    </lineage>
</organism>